<comment type="caution">
    <text evidence="1">The sequence shown here is derived from an EMBL/GenBank/DDBJ whole genome shotgun (WGS) entry which is preliminary data.</text>
</comment>
<dbReference type="VEuPathDB" id="FungiDB:MUCCIDRAFT_105185"/>
<dbReference type="Proteomes" id="UP000077051">
    <property type="component" value="Unassembled WGS sequence"/>
</dbReference>
<evidence type="ECO:0000313" key="2">
    <source>
        <dbReference type="Proteomes" id="UP000077051"/>
    </source>
</evidence>
<gene>
    <name evidence="1" type="ORF">MUCCIDRAFT_105185</name>
</gene>
<reference evidence="1 2" key="1">
    <citation type="submission" date="2015-06" db="EMBL/GenBank/DDBJ databases">
        <title>Expansion of signal transduction pathways in fungi by whole-genome duplication.</title>
        <authorList>
            <consortium name="DOE Joint Genome Institute"/>
            <person name="Corrochano L.M."/>
            <person name="Kuo A."/>
            <person name="Marcet-Houben M."/>
            <person name="Polaino S."/>
            <person name="Salamov A."/>
            <person name="Villalobos J.M."/>
            <person name="Alvarez M.I."/>
            <person name="Avalos J."/>
            <person name="Benito E.P."/>
            <person name="Benoit I."/>
            <person name="Burger G."/>
            <person name="Camino L.P."/>
            <person name="Canovas D."/>
            <person name="Cerda-Olmedo E."/>
            <person name="Cheng J.-F."/>
            <person name="Dominguez A."/>
            <person name="Elias M."/>
            <person name="Eslava A.P."/>
            <person name="Glaser F."/>
            <person name="Grimwood J."/>
            <person name="Gutierrez G."/>
            <person name="Heitman J."/>
            <person name="Henrissat B."/>
            <person name="Iturriaga E.A."/>
            <person name="Lang B.F."/>
            <person name="Lavin J.L."/>
            <person name="Lee S."/>
            <person name="Li W."/>
            <person name="Lindquist E."/>
            <person name="Lopez-Garcia S."/>
            <person name="Luque E.M."/>
            <person name="Marcos A.T."/>
            <person name="Martin J."/>
            <person name="Mccluskey K."/>
            <person name="Medina H.R."/>
            <person name="Miralles-Duran A."/>
            <person name="Miyazaki A."/>
            <person name="Munoz-Torres E."/>
            <person name="Oguiza J.A."/>
            <person name="Ohm R."/>
            <person name="Olmedo M."/>
            <person name="Orejas M."/>
            <person name="Ortiz-Castellanos L."/>
            <person name="Pisabarro A.G."/>
            <person name="Rodriguez-Romero J."/>
            <person name="Ruiz-Herrera J."/>
            <person name="Ruiz-Vazquez R."/>
            <person name="Sanz C."/>
            <person name="Schackwitz W."/>
            <person name="Schmutz J."/>
            <person name="Shahriari M."/>
            <person name="Shelest E."/>
            <person name="Silva-Franco F."/>
            <person name="Soanes D."/>
            <person name="Syed K."/>
            <person name="Tagua V.G."/>
            <person name="Talbot N.J."/>
            <person name="Thon M."/>
            <person name="De Vries R.P."/>
            <person name="Wiebenga A."/>
            <person name="Yadav J.S."/>
            <person name="Braun E.L."/>
            <person name="Baker S."/>
            <person name="Garre V."/>
            <person name="Horwitz B."/>
            <person name="Torres-Martinez S."/>
            <person name="Idnurm A."/>
            <person name="Herrera-Estrella A."/>
            <person name="Gabaldon T."/>
            <person name="Grigoriev I.V."/>
        </authorList>
    </citation>
    <scope>NUCLEOTIDE SEQUENCE [LARGE SCALE GENOMIC DNA]</scope>
    <source>
        <strain evidence="1 2">CBS 277.49</strain>
    </source>
</reference>
<organism evidence="1 2">
    <name type="scientific">Mucor lusitanicus CBS 277.49</name>
    <dbReference type="NCBI Taxonomy" id="747725"/>
    <lineage>
        <taxon>Eukaryota</taxon>
        <taxon>Fungi</taxon>
        <taxon>Fungi incertae sedis</taxon>
        <taxon>Mucoromycota</taxon>
        <taxon>Mucoromycotina</taxon>
        <taxon>Mucoromycetes</taxon>
        <taxon>Mucorales</taxon>
        <taxon>Mucorineae</taxon>
        <taxon>Mucoraceae</taxon>
        <taxon>Mucor</taxon>
    </lineage>
</organism>
<dbReference type="AlphaFoldDB" id="A0A162R4G3"/>
<accession>A0A162R4G3</accession>
<dbReference type="EMBL" id="AMYB01000001">
    <property type="protein sequence ID" value="OAD08230.1"/>
    <property type="molecule type" value="Genomic_DNA"/>
</dbReference>
<proteinExistence type="predicted"/>
<name>A0A162R4G3_MUCCL</name>
<evidence type="ECO:0000313" key="1">
    <source>
        <dbReference type="EMBL" id="OAD08230.1"/>
    </source>
</evidence>
<sequence>MSVKTDCSFTIKITKKNESGHNHTITSEESQRLPKTKKALIGSEITSPMYRCAPNNDQYWEFCS</sequence>
<keyword evidence="2" id="KW-1185">Reference proteome</keyword>
<protein>
    <submittedName>
        <fullName evidence="1">Uncharacterized protein</fullName>
    </submittedName>
</protein>